<protein>
    <submittedName>
        <fullName evidence="1">Uncharacterized protein</fullName>
    </submittedName>
</protein>
<dbReference type="RefSeq" id="XP_023464161.1">
    <property type="nucleotide sequence ID" value="XM_023611488.1"/>
</dbReference>
<name>A0A2G4SNW3_RHIZD</name>
<dbReference type="Proteomes" id="UP000242254">
    <property type="component" value="Unassembled WGS sequence"/>
</dbReference>
<evidence type="ECO:0000313" key="2">
    <source>
        <dbReference type="Proteomes" id="UP000242254"/>
    </source>
</evidence>
<organism evidence="1 2">
    <name type="scientific">Rhizopus microsporus ATCC 52813</name>
    <dbReference type="NCBI Taxonomy" id="1340429"/>
    <lineage>
        <taxon>Eukaryota</taxon>
        <taxon>Fungi</taxon>
        <taxon>Fungi incertae sedis</taxon>
        <taxon>Mucoromycota</taxon>
        <taxon>Mucoromycotina</taxon>
        <taxon>Mucoromycetes</taxon>
        <taxon>Mucorales</taxon>
        <taxon>Mucorineae</taxon>
        <taxon>Rhizopodaceae</taxon>
        <taxon>Rhizopus</taxon>
    </lineage>
</organism>
<accession>A0A2G4SNW3</accession>
<dbReference type="PROSITE" id="PS51257">
    <property type="entry name" value="PROKAR_LIPOPROTEIN"/>
    <property type="match status" value="1"/>
</dbReference>
<sequence>MMTKVYGENIREKELRSSLNGHIIQAFILTGSCYLTNSFASAKCNEKACFNGHIVMLFFIVKETCLVNSLF</sequence>
<gene>
    <name evidence="1" type="ORF">RHIMIDRAFT_260858</name>
</gene>
<dbReference type="GeneID" id="35442478"/>
<evidence type="ECO:0000313" key="1">
    <source>
        <dbReference type="EMBL" id="PHZ10453.1"/>
    </source>
</evidence>
<dbReference type="EMBL" id="KZ303855">
    <property type="protein sequence ID" value="PHZ10453.1"/>
    <property type="molecule type" value="Genomic_DNA"/>
</dbReference>
<dbReference type="AlphaFoldDB" id="A0A2G4SNW3"/>
<proteinExistence type="predicted"/>
<keyword evidence="2" id="KW-1185">Reference proteome</keyword>
<reference evidence="1 2" key="1">
    <citation type="journal article" date="2016" name="Proc. Natl. Acad. Sci. U.S.A.">
        <title>Lipid metabolic changes in an early divergent fungus govern the establishment of a mutualistic symbiosis with endobacteria.</title>
        <authorList>
            <person name="Lastovetsky O.A."/>
            <person name="Gaspar M.L."/>
            <person name="Mondo S.J."/>
            <person name="LaButti K.M."/>
            <person name="Sandor L."/>
            <person name="Grigoriev I.V."/>
            <person name="Henry S.A."/>
            <person name="Pawlowska T.E."/>
        </authorList>
    </citation>
    <scope>NUCLEOTIDE SEQUENCE [LARGE SCALE GENOMIC DNA]</scope>
    <source>
        <strain evidence="1 2">ATCC 52813</strain>
    </source>
</reference>